<organism evidence="1">
    <name type="scientific">bioreactor metagenome</name>
    <dbReference type="NCBI Taxonomy" id="1076179"/>
    <lineage>
        <taxon>unclassified sequences</taxon>
        <taxon>metagenomes</taxon>
        <taxon>ecological metagenomes</taxon>
    </lineage>
</organism>
<sequence>MNIDFPPPSNGVYNNAGSCRQLMAYLEHEDLQRMEQGIYTEGFFNLTDGNIYKSQVIKELPFVKRRNSHNREIRDFLERIEPKLTSPNDRHADLTQLLKT</sequence>
<comment type="caution">
    <text evidence="1">The sequence shown here is derived from an EMBL/GenBank/DDBJ whole genome shotgun (WGS) entry which is preliminary data.</text>
</comment>
<dbReference type="Pfam" id="PF18976">
    <property type="entry name" value="DUF5712"/>
    <property type="match status" value="1"/>
</dbReference>
<gene>
    <name evidence="1" type="ORF">SDC9_189674</name>
</gene>
<reference evidence="1" key="1">
    <citation type="submission" date="2019-08" db="EMBL/GenBank/DDBJ databases">
        <authorList>
            <person name="Kucharzyk K."/>
            <person name="Murdoch R.W."/>
            <person name="Higgins S."/>
            <person name="Loffler F."/>
        </authorList>
    </citation>
    <scope>NUCLEOTIDE SEQUENCE</scope>
</reference>
<accession>A0A645HSU2</accession>
<evidence type="ECO:0000313" key="1">
    <source>
        <dbReference type="EMBL" id="MPN42118.1"/>
    </source>
</evidence>
<protein>
    <submittedName>
        <fullName evidence="1">Uncharacterized protein</fullName>
    </submittedName>
</protein>
<dbReference type="InterPro" id="IPR043766">
    <property type="entry name" value="BfmA-like"/>
</dbReference>
<name>A0A645HSU2_9ZZZZ</name>
<proteinExistence type="predicted"/>
<dbReference type="EMBL" id="VSSQ01099622">
    <property type="protein sequence ID" value="MPN42118.1"/>
    <property type="molecule type" value="Genomic_DNA"/>
</dbReference>
<dbReference type="AlphaFoldDB" id="A0A645HSU2"/>